<proteinExistence type="predicted"/>
<reference evidence="2 3" key="1">
    <citation type="journal article" date="2011" name="Environ. Microbiol.">
        <title>Genome of alkaliphilic Bacillus pseudofirmus OF4 reveals adaptations that support the ability to grow in an external pH range from 7.5 to 11.4.</title>
        <authorList>
            <person name="Janto B."/>
            <person name="Ahmed A."/>
            <person name="Ito M."/>
            <person name="Liu J."/>
            <person name="Hicks D.B."/>
            <person name="Pagni S."/>
            <person name="Fackelmayer O.J."/>
            <person name="Smith T.A."/>
            <person name="Earl J."/>
            <person name="Elbourne L.D."/>
            <person name="Hassan K."/>
            <person name="Paulsen I.T."/>
            <person name="Kolsto A.B."/>
            <person name="Tourasse N.J."/>
            <person name="Ehrlich G.D."/>
            <person name="Boissy R."/>
            <person name="Ivey D.M."/>
            <person name="Li G."/>
            <person name="Xue Y."/>
            <person name="Ma Y."/>
            <person name="Hu F.Z."/>
            <person name="Krulwich T.A."/>
        </authorList>
    </citation>
    <scope>NUCLEOTIDE SEQUENCE [LARGE SCALE GENOMIC DNA]</scope>
    <source>
        <strain evidence="3">ATCC BAA-2126 / JCM 17055 / OF4</strain>
    </source>
</reference>
<feature type="region of interest" description="Disordered" evidence="1">
    <location>
        <begin position="1"/>
        <end position="44"/>
    </location>
</feature>
<dbReference type="Proteomes" id="UP000001544">
    <property type="component" value="Chromosome"/>
</dbReference>
<name>D3FUZ8_ALKPO</name>
<dbReference type="HOGENOM" id="CLU_3212595_0_0_9"/>
<sequence>MKQRPKSSASFNAKPKPSSKAAFGKKTIKKSSTKKSKGCCGRAK</sequence>
<protein>
    <submittedName>
        <fullName evidence="2">Uncharacterized protein</fullName>
    </submittedName>
</protein>
<dbReference type="RefSeq" id="WP_012959702.1">
    <property type="nucleotide sequence ID" value="NC_013791.2"/>
</dbReference>
<evidence type="ECO:0000256" key="1">
    <source>
        <dbReference type="SAM" id="MobiDB-lite"/>
    </source>
</evidence>
<evidence type="ECO:0000313" key="3">
    <source>
        <dbReference type="Proteomes" id="UP000001544"/>
    </source>
</evidence>
<evidence type="ECO:0000313" key="2">
    <source>
        <dbReference type="EMBL" id="ADC48424.1"/>
    </source>
</evidence>
<dbReference type="KEGG" id="bpf:BpOF4_01785"/>
<feature type="compositionally biased region" description="Basic residues" evidence="1">
    <location>
        <begin position="26"/>
        <end position="44"/>
    </location>
</feature>
<gene>
    <name evidence="2" type="ordered locus">BpOF4_01785</name>
</gene>
<organism evidence="2 3">
    <name type="scientific">Alkalihalophilus pseudofirmus (strain ATCC BAA-2126 / JCM 17055 / OF4)</name>
    <name type="common">Bacillus pseudofirmus</name>
    <dbReference type="NCBI Taxonomy" id="398511"/>
    <lineage>
        <taxon>Bacteria</taxon>
        <taxon>Bacillati</taxon>
        <taxon>Bacillota</taxon>
        <taxon>Bacilli</taxon>
        <taxon>Bacillales</taxon>
        <taxon>Bacillaceae</taxon>
        <taxon>Alkalihalophilus</taxon>
    </lineage>
</organism>
<dbReference type="AlphaFoldDB" id="D3FUZ8"/>
<accession>D3FUZ8</accession>
<dbReference type="EMBL" id="CP001878">
    <property type="protein sequence ID" value="ADC48424.1"/>
    <property type="molecule type" value="Genomic_DNA"/>
</dbReference>
<feature type="compositionally biased region" description="Polar residues" evidence="1">
    <location>
        <begin position="1"/>
        <end position="11"/>
    </location>
</feature>
<keyword evidence="3" id="KW-1185">Reference proteome</keyword>